<dbReference type="RefSeq" id="WP_125207290.1">
    <property type="nucleotide sequence ID" value="NZ_JBAHVN010000009.1"/>
</dbReference>
<protein>
    <submittedName>
        <fullName evidence="2">Uncharacterized protein</fullName>
    </submittedName>
</protein>
<feature type="compositionally biased region" description="Low complexity" evidence="1">
    <location>
        <begin position="67"/>
        <end position="91"/>
    </location>
</feature>
<dbReference type="Proteomes" id="UP000276526">
    <property type="component" value="Unassembled WGS sequence"/>
</dbReference>
<evidence type="ECO:0000256" key="1">
    <source>
        <dbReference type="SAM" id="MobiDB-lite"/>
    </source>
</evidence>
<accession>A0A3R8PBV9</accession>
<dbReference type="AlphaFoldDB" id="A0A3R8PBV9"/>
<gene>
    <name evidence="2" type="ORF">CXF48_08505</name>
</gene>
<dbReference type="EMBL" id="PQNK01000014">
    <property type="protein sequence ID" value="RRO85990.1"/>
    <property type="molecule type" value="Genomic_DNA"/>
</dbReference>
<organism evidence="2 3">
    <name type="scientific">Corynebacterium bovis</name>
    <dbReference type="NCBI Taxonomy" id="36808"/>
    <lineage>
        <taxon>Bacteria</taxon>
        <taxon>Bacillati</taxon>
        <taxon>Actinomycetota</taxon>
        <taxon>Actinomycetes</taxon>
        <taxon>Mycobacteriales</taxon>
        <taxon>Corynebacteriaceae</taxon>
        <taxon>Corynebacterium</taxon>
    </lineage>
</organism>
<name>A0A3R8PBV9_9CORY</name>
<reference evidence="2 3" key="1">
    <citation type="submission" date="2018-01" db="EMBL/GenBank/DDBJ databases">
        <title>Twenty Corynebacterium bovis Genomes.</title>
        <authorList>
            <person name="Gulvik C.A."/>
        </authorList>
    </citation>
    <scope>NUCLEOTIDE SEQUENCE [LARGE SCALE GENOMIC DNA]</scope>
    <source>
        <strain evidence="2 3">F6900</strain>
    </source>
</reference>
<feature type="compositionally biased region" description="Pro residues" evidence="1">
    <location>
        <begin position="95"/>
        <end position="109"/>
    </location>
</feature>
<evidence type="ECO:0000313" key="3">
    <source>
        <dbReference type="Proteomes" id="UP000276526"/>
    </source>
</evidence>
<feature type="region of interest" description="Disordered" evidence="1">
    <location>
        <begin position="65"/>
        <end position="114"/>
    </location>
</feature>
<feature type="region of interest" description="Disordered" evidence="1">
    <location>
        <begin position="143"/>
        <end position="188"/>
    </location>
</feature>
<sequence>MDDPTRIPAVTRLLRMAWEAQPGLTLPQVFGLLEARGIGWGSTDGEVRAALTGLLDEHPYQLRGHSAADGPAADVPAATGATGAAATTDAALRPGTPPDEQPGPLPGPRDTPLTGRFLVETEQPAHRVTVDPWHVGVRRTVAGTGHRATHQRSGGHAPDGTAAGHAPAGPRPRGTGEGSTPAPTAPPQPVAWRYRRIRACRAGEPLVVTDAEGIDHRLGLVARISVIDHTATPLTDLTGLRRDALADRTFLILFDDGSTALVDRSLWVYEVGRRDISHRRLRWRRLSSAAVGAPLVVQQQGAAPATLGTVAEIVRLA</sequence>
<feature type="compositionally biased region" description="Low complexity" evidence="1">
    <location>
        <begin position="154"/>
        <end position="173"/>
    </location>
</feature>
<proteinExistence type="predicted"/>
<comment type="caution">
    <text evidence="2">The sequence shown here is derived from an EMBL/GenBank/DDBJ whole genome shotgun (WGS) entry which is preliminary data.</text>
</comment>
<evidence type="ECO:0000313" key="2">
    <source>
        <dbReference type="EMBL" id="RRO85990.1"/>
    </source>
</evidence>